<keyword evidence="6 8" id="KW-0472">Membrane</keyword>
<keyword evidence="5 8" id="KW-0406">Ion transport</keyword>
<comment type="subunit">
    <text evidence="8">Has multiple subunits with at least A(3), B(3), C, D, E, F, H, I and proteolipid K(x).</text>
</comment>
<gene>
    <name evidence="8" type="primary">atpE</name>
    <name evidence="10" type="ORF">SCAL_001189</name>
</gene>
<dbReference type="GO" id="GO:0033178">
    <property type="term" value="C:proton-transporting two-sector ATPase complex, catalytic domain"/>
    <property type="evidence" value="ECO:0007669"/>
    <property type="project" value="InterPro"/>
</dbReference>
<evidence type="ECO:0000256" key="2">
    <source>
        <dbReference type="ARBA" id="ARBA00022448"/>
    </source>
</evidence>
<evidence type="ECO:0000256" key="7">
    <source>
        <dbReference type="ARBA" id="ARBA00023310"/>
    </source>
</evidence>
<dbReference type="Pfam" id="PF01991">
    <property type="entry name" value="vATP-synt_E"/>
    <property type="match status" value="1"/>
</dbReference>
<organism evidence="10 11">
    <name type="scientific">Candidatus Syntropharchaeum caldarium</name>
    <dbReference type="NCBI Taxonomy" id="1838285"/>
    <lineage>
        <taxon>Archaea</taxon>
        <taxon>Methanobacteriati</taxon>
        <taxon>Methanobacteriota</taxon>
        <taxon>Stenosarchaea group</taxon>
        <taxon>Methanomicrobia</taxon>
        <taxon>Methanosarcinales</taxon>
        <taxon>ANME-2 cluster</taxon>
        <taxon>Candidatus Syntropharchaeum</taxon>
    </lineage>
</organism>
<evidence type="ECO:0000256" key="8">
    <source>
        <dbReference type="HAMAP-Rule" id="MF_00311"/>
    </source>
</evidence>
<dbReference type="SUPFAM" id="SSF160527">
    <property type="entry name" value="V-type ATPase subunit E-like"/>
    <property type="match status" value="1"/>
</dbReference>
<evidence type="ECO:0000256" key="6">
    <source>
        <dbReference type="ARBA" id="ARBA00023136"/>
    </source>
</evidence>
<comment type="subcellular location">
    <subcellularLocation>
        <location evidence="8">Cell membrane</location>
        <topology evidence="8">Peripheral membrane protein</topology>
    </subcellularLocation>
</comment>
<keyword evidence="9" id="KW-0175">Coiled coil</keyword>
<dbReference type="AlphaFoldDB" id="A0A1F2P9P1"/>
<keyword evidence="4 8" id="KW-0375">Hydrogen ion transport</keyword>
<dbReference type="InterPro" id="IPR002842">
    <property type="entry name" value="ATPase_V1_Esu"/>
</dbReference>
<dbReference type="PANTHER" id="PTHR45715">
    <property type="entry name" value="ATPASE H+-TRANSPORTING V1 SUBUNIT E1A-RELATED"/>
    <property type="match status" value="1"/>
</dbReference>
<dbReference type="GO" id="GO:0005886">
    <property type="term" value="C:plasma membrane"/>
    <property type="evidence" value="ECO:0007669"/>
    <property type="project" value="UniProtKB-SubCell"/>
</dbReference>
<dbReference type="GO" id="GO:0042777">
    <property type="term" value="P:proton motive force-driven plasma membrane ATP synthesis"/>
    <property type="evidence" value="ECO:0007669"/>
    <property type="project" value="UniProtKB-UniRule"/>
</dbReference>
<comment type="function">
    <text evidence="8">Component of the A-type ATP synthase that produces ATP from ADP in the presence of a proton gradient across the membrane.</text>
</comment>
<keyword evidence="7 8" id="KW-0066">ATP synthesis</keyword>
<name>A0A1F2P9P1_9EURY</name>
<sequence>MMGADEIIKKIEERVNAEVEAIIAEANNKRKAILEEANADAERRRQAILEKSEKDAILEKQRIIADANLKARRLKWEVQEELINQVLDATKNEVKKIRDSPKYNDVLKGLIHEAVQSIGADKLEVILSEGDTIDLDAISNEIGVELVLSDERVTGMGGVVVRTLDGRIEVDNTFDKRMERFSEVLRTEITTTLFGGA</sequence>
<dbReference type="GO" id="GO:0005524">
    <property type="term" value="F:ATP binding"/>
    <property type="evidence" value="ECO:0007669"/>
    <property type="project" value="UniProtKB-UniRule"/>
</dbReference>
<evidence type="ECO:0000313" key="11">
    <source>
        <dbReference type="Proteomes" id="UP000186940"/>
    </source>
</evidence>
<dbReference type="Proteomes" id="UP000186940">
    <property type="component" value="Unassembled WGS sequence"/>
</dbReference>
<dbReference type="Gene3D" id="3.30.2320.30">
    <property type="entry name" value="ATP synthase, E subunit, C-terminal"/>
    <property type="match status" value="1"/>
</dbReference>
<evidence type="ECO:0000313" key="10">
    <source>
        <dbReference type="EMBL" id="OFV67814.1"/>
    </source>
</evidence>
<comment type="similarity">
    <text evidence="1 8">Belongs to the V-ATPase E subunit family.</text>
</comment>
<dbReference type="Gene3D" id="1.20.5.620">
    <property type="entry name" value="F1F0 ATP synthase subunit B, membrane domain"/>
    <property type="match status" value="1"/>
</dbReference>
<dbReference type="GO" id="GO:0046961">
    <property type="term" value="F:proton-transporting ATPase activity, rotational mechanism"/>
    <property type="evidence" value="ECO:0007669"/>
    <property type="project" value="InterPro"/>
</dbReference>
<dbReference type="STRING" id="1838285.SCAL_001189"/>
<keyword evidence="2 8" id="KW-0813">Transport</keyword>
<evidence type="ECO:0000256" key="3">
    <source>
        <dbReference type="ARBA" id="ARBA00022475"/>
    </source>
</evidence>
<accession>A0A1F2P9P1</accession>
<dbReference type="GO" id="GO:0046933">
    <property type="term" value="F:proton-transporting ATP synthase activity, rotational mechanism"/>
    <property type="evidence" value="ECO:0007669"/>
    <property type="project" value="UniProtKB-UniRule"/>
</dbReference>
<keyword evidence="3 8" id="KW-1003">Cell membrane</keyword>
<dbReference type="InterPro" id="IPR038495">
    <property type="entry name" value="ATPase_E_C"/>
</dbReference>
<reference evidence="10" key="1">
    <citation type="submission" date="2016-05" db="EMBL/GenBank/DDBJ databases">
        <title>Microbial consortia oxidize butane by reversing methanogenesis.</title>
        <authorList>
            <person name="Laso-Perez R."/>
            <person name="Richter M."/>
            <person name="Wegener G."/>
            <person name="Musat F."/>
        </authorList>
    </citation>
    <scope>NUCLEOTIDE SEQUENCE [LARGE SCALE GENOMIC DNA]</scope>
    <source>
        <strain evidence="10">BOX2</strain>
    </source>
</reference>
<feature type="coiled-coil region" evidence="9">
    <location>
        <begin position="9"/>
        <end position="51"/>
    </location>
</feature>
<protein>
    <recommendedName>
        <fullName evidence="8">A-type ATP synthase subunit E</fullName>
    </recommendedName>
</protein>
<keyword evidence="11" id="KW-1185">Reference proteome</keyword>
<proteinExistence type="inferred from homology"/>
<dbReference type="EMBL" id="LYOS01000003">
    <property type="protein sequence ID" value="OFV67814.1"/>
    <property type="molecule type" value="Genomic_DNA"/>
</dbReference>
<dbReference type="HAMAP" id="MF_00311">
    <property type="entry name" value="ATP_synth_E_arch"/>
    <property type="match status" value="1"/>
</dbReference>
<evidence type="ECO:0000256" key="4">
    <source>
        <dbReference type="ARBA" id="ARBA00022781"/>
    </source>
</evidence>
<comment type="caution">
    <text evidence="10">The sequence shown here is derived from an EMBL/GenBank/DDBJ whole genome shotgun (WGS) entry which is preliminary data.</text>
</comment>
<evidence type="ECO:0000256" key="9">
    <source>
        <dbReference type="SAM" id="Coils"/>
    </source>
</evidence>
<evidence type="ECO:0000256" key="5">
    <source>
        <dbReference type="ARBA" id="ARBA00023065"/>
    </source>
</evidence>
<evidence type="ECO:0000256" key="1">
    <source>
        <dbReference type="ARBA" id="ARBA00005901"/>
    </source>
</evidence>